<comment type="caution">
    <text evidence="2">The sequence shown here is derived from an EMBL/GenBank/DDBJ whole genome shotgun (WGS) entry which is preliminary data.</text>
</comment>
<protein>
    <submittedName>
        <fullName evidence="2">Uncharacterized protein</fullName>
    </submittedName>
</protein>
<reference evidence="2 3" key="1">
    <citation type="submission" date="2015-10" db="EMBL/GenBank/DDBJ databases">
        <title>Genome analyses suggest a sexual origin of heterokaryosis in a supposedly ancient asexual fungus.</title>
        <authorList>
            <person name="Ropars J."/>
            <person name="Sedzielewska K."/>
            <person name="Noel J."/>
            <person name="Charron P."/>
            <person name="Farinelli L."/>
            <person name="Marton T."/>
            <person name="Kruger M."/>
            <person name="Pelin A."/>
            <person name="Brachmann A."/>
            <person name="Corradi N."/>
        </authorList>
    </citation>
    <scope>NUCLEOTIDE SEQUENCE [LARGE SCALE GENOMIC DNA]</scope>
    <source>
        <strain evidence="2 3">A4</strain>
    </source>
</reference>
<accession>A0A2I1GPH5</accession>
<dbReference type="VEuPathDB" id="FungiDB:FUN_001323"/>
<evidence type="ECO:0000313" key="2">
    <source>
        <dbReference type="EMBL" id="PKY48529.1"/>
    </source>
</evidence>
<evidence type="ECO:0000256" key="1">
    <source>
        <dbReference type="SAM" id="MobiDB-lite"/>
    </source>
</evidence>
<evidence type="ECO:0000313" key="3">
    <source>
        <dbReference type="Proteomes" id="UP000234323"/>
    </source>
</evidence>
<gene>
    <name evidence="2" type="ORF">RhiirA4_445397</name>
</gene>
<feature type="region of interest" description="Disordered" evidence="1">
    <location>
        <begin position="143"/>
        <end position="172"/>
    </location>
</feature>
<feature type="compositionally biased region" description="Basic and acidic residues" evidence="1">
    <location>
        <begin position="143"/>
        <end position="161"/>
    </location>
</feature>
<dbReference type="EMBL" id="LLXI01000650">
    <property type="protein sequence ID" value="PKY48529.1"/>
    <property type="molecule type" value="Genomic_DNA"/>
</dbReference>
<feature type="compositionally biased region" description="Basic and acidic residues" evidence="1">
    <location>
        <begin position="100"/>
        <end position="122"/>
    </location>
</feature>
<name>A0A2I1GPH5_9GLOM</name>
<dbReference type="AlphaFoldDB" id="A0A2I1GPH5"/>
<dbReference type="Proteomes" id="UP000234323">
    <property type="component" value="Unassembled WGS sequence"/>
</dbReference>
<dbReference type="VEuPathDB" id="FungiDB:RhiirFUN_013413"/>
<feature type="region of interest" description="Disordered" evidence="1">
    <location>
        <begin position="100"/>
        <end position="130"/>
    </location>
</feature>
<sequence>MDTFSPKEFVNTFYKDIFHLLSEKFSRIGTRKAKYFEEDVRRVFRQTTKSIKVFESLARVTCLPEAEIMLLLESSVEVAHKIYMDNMKLKGKESEILRRKLNEERTRSRETNRKGNEEKNQERMISQKNEQIRKISQELEKTSSELKKVKAGRNKENDHQNNSKKGRSSSIKKKREEILEIPVLPEITNDDPKFKDAREIFFYDIPKYWSEEDVRTNLMKIGQVMRIQIRGQYKYKTVKAKISLNENFERTFKEGHFGICINKTFIRWYDAKLGLKDRQERDRWQTVRDLTNEEMDSLKKGTSYEFIKQLQKNSKTAFLKIIKITKNWKVIGYFKNQKSMEEAVEDSCTVGDINRVWLVRNRKTIYKEEEPEELEELEDELVEEPRELFSDSLGFGTHFC</sequence>
<keyword evidence="3" id="KW-1185">Reference proteome</keyword>
<organism evidence="2 3">
    <name type="scientific">Rhizophagus irregularis</name>
    <dbReference type="NCBI Taxonomy" id="588596"/>
    <lineage>
        <taxon>Eukaryota</taxon>
        <taxon>Fungi</taxon>
        <taxon>Fungi incertae sedis</taxon>
        <taxon>Mucoromycota</taxon>
        <taxon>Glomeromycotina</taxon>
        <taxon>Glomeromycetes</taxon>
        <taxon>Glomerales</taxon>
        <taxon>Glomeraceae</taxon>
        <taxon>Rhizophagus</taxon>
    </lineage>
</organism>
<feature type="compositionally biased region" description="Basic residues" evidence="1">
    <location>
        <begin position="162"/>
        <end position="172"/>
    </location>
</feature>
<proteinExistence type="predicted"/>